<dbReference type="OrthoDB" id="2553942at2759"/>
<organism evidence="2 3">
    <name type="scientific">Sporisorium reilianum (strain SRZ2)</name>
    <name type="common">Maize head smut fungus</name>
    <dbReference type="NCBI Taxonomy" id="999809"/>
    <lineage>
        <taxon>Eukaryota</taxon>
        <taxon>Fungi</taxon>
        <taxon>Dikarya</taxon>
        <taxon>Basidiomycota</taxon>
        <taxon>Ustilaginomycotina</taxon>
        <taxon>Ustilaginomycetes</taxon>
        <taxon>Ustilaginales</taxon>
        <taxon>Ustilaginaceae</taxon>
        <taxon>Sporisorium</taxon>
    </lineage>
</organism>
<dbReference type="HOGENOM" id="CLU_874853_0_0_1"/>
<proteinExistence type="predicted"/>
<protein>
    <submittedName>
        <fullName evidence="2">Uncharacterized protein</fullName>
    </submittedName>
</protein>
<sequence length="318" mass="36024">MNTMQRDLVDLAAEAELPASIPLASAAERAAYDVAKGTQALFGIYLECMLDVFKHKDSETHKMDSSKRFNEAGWVWWRMTSGWTRVDKSIRDQYPPAFKDSVSMLNESFPTLFQRSKAAAAQPSGASSSKPAASKPSTHRRAFDVVDATRALYKVAQRSLSPSTIPPYVIEAVFDHLVKIWWEETGGPQHVDKSILAPYPSWFLGKLDMAKQHPVVGDNDMPEFDVQHETSKLFELAKCRFPNAPRDTRNASASFQLKMQFMMCAHHWHDSTGGWNNIDKAIRDQYPKWFVDKMYQISREIPMSKAMALEGWNKRGSA</sequence>
<dbReference type="VEuPathDB" id="FungiDB:sr11141"/>
<feature type="compositionally biased region" description="Low complexity" evidence="1">
    <location>
        <begin position="120"/>
        <end position="136"/>
    </location>
</feature>
<gene>
    <name evidence="2" type="ORF">sr11141</name>
</gene>
<dbReference type="Proteomes" id="UP000008867">
    <property type="component" value="Chromosome 9"/>
</dbReference>
<evidence type="ECO:0000256" key="1">
    <source>
        <dbReference type="SAM" id="MobiDB-lite"/>
    </source>
</evidence>
<evidence type="ECO:0000313" key="2">
    <source>
        <dbReference type="EMBL" id="CBQ73995.1"/>
    </source>
</evidence>
<name>E7A372_SPORE</name>
<reference evidence="2 3" key="1">
    <citation type="journal article" date="2010" name="Science">
        <title>Pathogenicity determinants in smut fungi revealed by genome comparison.</title>
        <authorList>
            <person name="Schirawski J."/>
            <person name="Mannhaupt G."/>
            <person name="Muench K."/>
            <person name="Brefort T."/>
            <person name="Schipper K."/>
            <person name="Doehlemann G."/>
            <person name="Di Stasio M."/>
            <person name="Roessel N."/>
            <person name="Mendoza-Mendoza A."/>
            <person name="Pester D."/>
            <person name="Mueller O."/>
            <person name="Winterberg B."/>
            <person name="Meyer E."/>
            <person name="Ghareeb H."/>
            <person name="Wollenberg T."/>
            <person name="Muensterkoetter M."/>
            <person name="Wong P."/>
            <person name="Walter M."/>
            <person name="Stukenbrock E."/>
            <person name="Gueldener U."/>
            <person name="Kahmann R."/>
        </authorList>
    </citation>
    <scope>NUCLEOTIDE SEQUENCE [LARGE SCALE GENOMIC DNA]</scope>
    <source>
        <strain evidence="3">SRZ2</strain>
    </source>
</reference>
<evidence type="ECO:0000313" key="3">
    <source>
        <dbReference type="Proteomes" id="UP000008867"/>
    </source>
</evidence>
<dbReference type="EMBL" id="FQ311474">
    <property type="protein sequence ID" value="CBQ73995.1"/>
    <property type="molecule type" value="Genomic_DNA"/>
</dbReference>
<dbReference type="AlphaFoldDB" id="E7A372"/>
<feature type="region of interest" description="Disordered" evidence="1">
    <location>
        <begin position="120"/>
        <end position="140"/>
    </location>
</feature>
<accession>E7A372</accession>
<dbReference type="eggNOG" id="ENOG502R3YM">
    <property type="taxonomic scope" value="Eukaryota"/>
</dbReference>
<keyword evidence="3" id="KW-1185">Reference proteome</keyword>